<name>A0A4R3J813_9PROT</name>
<dbReference type="PANTHER" id="PTHR43072:SF51">
    <property type="entry name" value="ABC SUPERFAMILY TRANSPORT PROTEIN"/>
    <property type="match status" value="1"/>
</dbReference>
<keyword evidence="4" id="KW-0687">Ribonucleoprotein</keyword>
<keyword evidence="5" id="KW-1185">Reference proteome</keyword>
<dbReference type="NCBIfam" id="NF002959">
    <property type="entry name" value="PRK03624.1"/>
    <property type="match status" value="1"/>
</dbReference>
<dbReference type="SUPFAM" id="SSF55729">
    <property type="entry name" value="Acyl-CoA N-acyltransferases (Nat)"/>
    <property type="match status" value="1"/>
</dbReference>
<dbReference type="Gene3D" id="3.40.630.30">
    <property type="match status" value="1"/>
</dbReference>
<evidence type="ECO:0000313" key="4">
    <source>
        <dbReference type="EMBL" id="TCS61607.1"/>
    </source>
</evidence>
<dbReference type="EMBL" id="SLZW01000007">
    <property type="protein sequence ID" value="TCS61607.1"/>
    <property type="molecule type" value="Genomic_DNA"/>
</dbReference>
<evidence type="ECO:0000256" key="1">
    <source>
        <dbReference type="ARBA" id="ARBA00022679"/>
    </source>
</evidence>
<protein>
    <submittedName>
        <fullName evidence="4">Ribosomal protein S18 acetylase RimI-like enzyme</fullName>
    </submittedName>
</protein>
<keyword evidence="2" id="KW-0012">Acyltransferase</keyword>
<dbReference type="RefSeq" id="WP_132939327.1">
    <property type="nucleotide sequence ID" value="NZ_CP119676.1"/>
</dbReference>
<dbReference type="OrthoDB" id="1821130at2"/>
<evidence type="ECO:0000313" key="5">
    <source>
        <dbReference type="Proteomes" id="UP000295304"/>
    </source>
</evidence>
<dbReference type="AlphaFoldDB" id="A0A4R3J813"/>
<dbReference type="CDD" id="cd04301">
    <property type="entry name" value="NAT_SF"/>
    <property type="match status" value="1"/>
</dbReference>
<dbReference type="InterPro" id="IPR016181">
    <property type="entry name" value="Acyl_CoA_acyltransferase"/>
</dbReference>
<organism evidence="4 5">
    <name type="scientific">Varunaivibrio sulfuroxidans</name>
    <dbReference type="NCBI Taxonomy" id="1773489"/>
    <lineage>
        <taxon>Bacteria</taxon>
        <taxon>Pseudomonadati</taxon>
        <taxon>Pseudomonadota</taxon>
        <taxon>Alphaproteobacteria</taxon>
        <taxon>Rhodospirillales</taxon>
        <taxon>Magnetovibrionaceae</taxon>
        <taxon>Varunaivibrio</taxon>
    </lineage>
</organism>
<dbReference type="GO" id="GO:0005840">
    <property type="term" value="C:ribosome"/>
    <property type="evidence" value="ECO:0007669"/>
    <property type="project" value="UniProtKB-KW"/>
</dbReference>
<dbReference type="Proteomes" id="UP000295304">
    <property type="component" value="Unassembled WGS sequence"/>
</dbReference>
<dbReference type="PROSITE" id="PS51186">
    <property type="entry name" value="GNAT"/>
    <property type="match status" value="1"/>
</dbReference>
<dbReference type="GO" id="GO:0016747">
    <property type="term" value="F:acyltransferase activity, transferring groups other than amino-acyl groups"/>
    <property type="evidence" value="ECO:0007669"/>
    <property type="project" value="InterPro"/>
</dbReference>
<comment type="caution">
    <text evidence="4">The sequence shown here is derived from an EMBL/GenBank/DDBJ whole genome shotgun (WGS) entry which is preliminary data.</text>
</comment>
<gene>
    <name evidence="4" type="ORF">EDD55_10714</name>
</gene>
<accession>A0A4R3J813</accession>
<sequence length="155" mass="17032">MKTYNVRGYRPADRGDVVRLWRTCGLTRSWNDPLKDIARTERLGQGLFFVAEDEEGGEGENGALIGAVMGGYDGHRGGAYSLAVHPDFQNAGVGKTLMHTLERALIAMGCAKINLLVRESNAEVAVFYQALGYARQDCAVYGKRLIVDDEESFLT</sequence>
<reference evidence="4 5" key="1">
    <citation type="submission" date="2019-03" db="EMBL/GenBank/DDBJ databases">
        <title>Genomic Encyclopedia of Type Strains, Phase IV (KMG-IV): sequencing the most valuable type-strain genomes for metagenomic binning, comparative biology and taxonomic classification.</title>
        <authorList>
            <person name="Goeker M."/>
        </authorList>
    </citation>
    <scope>NUCLEOTIDE SEQUENCE [LARGE SCALE GENOMIC DNA]</scope>
    <source>
        <strain evidence="4 5">DSM 101688</strain>
    </source>
</reference>
<evidence type="ECO:0000256" key="2">
    <source>
        <dbReference type="ARBA" id="ARBA00023315"/>
    </source>
</evidence>
<feature type="domain" description="N-acetyltransferase" evidence="3">
    <location>
        <begin position="4"/>
        <end position="155"/>
    </location>
</feature>
<dbReference type="InterPro" id="IPR000182">
    <property type="entry name" value="GNAT_dom"/>
</dbReference>
<evidence type="ECO:0000259" key="3">
    <source>
        <dbReference type="PROSITE" id="PS51186"/>
    </source>
</evidence>
<proteinExistence type="predicted"/>
<dbReference type="Pfam" id="PF00583">
    <property type="entry name" value="Acetyltransf_1"/>
    <property type="match status" value="1"/>
</dbReference>
<keyword evidence="1" id="KW-0808">Transferase</keyword>
<dbReference type="PANTHER" id="PTHR43072">
    <property type="entry name" value="N-ACETYLTRANSFERASE"/>
    <property type="match status" value="1"/>
</dbReference>
<keyword evidence="4" id="KW-0689">Ribosomal protein</keyword>